<dbReference type="RefSeq" id="WP_259546601.1">
    <property type="nucleotide sequence ID" value="NZ_BAABHW010000001.1"/>
</dbReference>
<evidence type="ECO:0000313" key="2">
    <source>
        <dbReference type="EMBL" id="GAA5067570.1"/>
    </source>
</evidence>
<evidence type="ECO:0000256" key="1">
    <source>
        <dbReference type="SAM" id="Phobius"/>
    </source>
</evidence>
<reference evidence="3" key="1">
    <citation type="journal article" date="2019" name="Int. J. Syst. Evol. Microbiol.">
        <title>The Global Catalogue of Microorganisms (GCM) 10K type strain sequencing project: providing services to taxonomists for standard genome sequencing and annotation.</title>
        <authorList>
            <consortium name="The Broad Institute Genomics Platform"/>
            <consortium name="The Broad Institute Genome Sequencing Center for Infectious Disease"/>
            <person name="Wu L."/>
            <person name="Ma J."/>
        </authorList>
    </citation>
    <scope>NUCLEOTIDE SEQUENCE [LARGE SCALE GENOMIC DNA]</scope>
    <source>
        <strain evidence="3">JCM 18015</strain>
    </source>
</reference>
<keyword evidence="1" id="KW-1133">Transmembrane helix</keyword>
<organism evidence="2 3">
    <name type="scientific">[Roseibacterium] beibuensis</name>
    <dbReference type="NCBI Taxonomy" id="1193142"/>
    <lineage>
        <taxon>Bacteria</taxon>
        <taxon>Pseudomonadati</taxon>
        <taxon>Pseudomonadota</taxon>
        <taxon>Alphaproteobacteria</taxon>
        <taxon>Rhodobacterales</taxon>
        <taxon>Roseobacteraceae</taxon>
        <taxon>Roseicyclus</taxon>
    </lineage>
</organism>
<accession>A0ABP9KXB7</accession>
<dbReference type="Proteomes" id="UP001499910">
    <property type="component" value="Unassembled WGS sequence"/>
</dbReference>
<proteinExistence type="predicted"/>
<evidence type="ECO:0000313" key="3">
    <source>
        <dbReference type="Proteomes" id="UP001499910"/>
    </source>
</evidence>
<keyword evidence="3" id="KW-1185">Reference proteome</keyword>
<protein>
    <submittedName>
        <fullName evidence="2">Uncharacterized protein</fullName>
    </submittedName>
</protein>
<name>A0ABP9KXB7_9RHOB</name>
<feature type="transmembrane region" description="Helical" evidence="1">
    <location>
        <begin position="20"/>
        <end position="45"/>
    </location>
</feature>
<gene>
    <name evidence="2" type="ORF">GCM10023209_07370</name>
</gene>
<dbReference type="EMBL" id="BAABHW010000001">
    <property type="protein sequence ID" value="GAA5067570.1"/>
    <property type="molecule type" value="Genomic_DNA"/>
</dbReference>
<keyword evidence="1" id="KW-0472">Membrane</keyword>
<comment type="caution">
    <text evidence="2">The sequence shown here is derived from an EMBL/GenBank/DDBJ whole genome shotgun (WGS) entry which is preliminary data.</text>
</comment>
<sequence>MRAERPRALSYLWAHHRPALVAFALALAVAIFFLVRLVLHTLYWADPAHRNQPLEGWMTPGYIARSYQVEGEVLRDAIGLAHPEFPTARPTLNQIAEARGVPLEQVIAEIEAALAATGTGTGAGRPRRGE</sequence>
<keyword evidence="1" id="KW-0812">Transmembrane</keyword>